<protein>
    <submittedName>
        <fullName evidence="2">Uncharacterized protein</fullName>
    </submittedName>
</protein>
<proteinExistence type="predicted"/>
<accession>W9CAR7</accession>
<feature type="region of interest" description="Disordered" evidence="1">
    <location>
        <begin position="45"/>
        <end position="71"/>
    </location>
</feature>
<dbReference type="AlphaFoldDB" id="W9CAR7"/>
<dbReference type="OrthoDB" id="2157103at2759"/>
<gene>
    <name evidence="2" type="ORF">SBOR_6726</name>
</gene>
<name>W9CAR7_SCLBF</name>
<organism evidence="2 3">
    <name type="scientific">Sclerotinia borealis (strain F-4128)</name>
    <dbReference type="NCBI Taxonomy" id="1432307"/>
    <lineage>
        <taxon>Eukaryota</taxon>
        <taxon>Fungi</taxon>
        <taxon>Dikarya</taxon>
        <taxon>Ascomycota</taxon>
        <taxon>Pezizomycotina</taxon>
        <taxon>Leotiomycetes</taxon>
        <taxon>Helotiales</taxon>
        <taxon>Sclerotiniaceae</taxon>
        <taxon>Sclerotinia</taxon>
    </lineage>
</organism>
<dbReference type="EMBL" id="AYSA01000352">
    <property type="protein sequence ID" value="ESZ92898.1"/>
    <property type="molecule type" value="Genomic_DNA"/>
</dbReference>
<dbReference type="HOGENOM" id="CLU_151398_0_0_1"/>
<dbReference type="Proteomes" id="UP000019487">
    <property type="component" value="Unassembled WGS sequence"/>
</dbReference>
<comment type="caution">
    <text evidence="2">The sequence shown here is derived from an EMBL/GenBank/DDBJ whole genome shotgun (WGS) entry which is preliminary data.</text>
</comment>
<reference evidence="2 3" key="1">
    <citation type="journal article" date="2014" name="Genome Announc.">
        <title>Draft genome sequence of Sclerotinia borealis, a psychrophilic plant pathogenic fungus.</title>
        <authorList>
            <person name="Mardanov A.V."/>
            <person name="Beletsky A.V."/>
            <person name="Kadnikov V.V."/>
            <person name="Ignatov A.N."/>
            <person name="Ravin N.V."/>
        </authorList>
    </citation>
    <scope>NUCLEOTIDE SEQUENCE [LARGE SCALE GENOMIC DNA]</scope>
    <source>
        <strain evidence="3">F-4157</strain>
    </source>
</reference>
<sequence length="163" mass="17491">MLTRRIICGATSVSQCVILAPRGTPRRDTLACVSMRLRWYHDDRVGHDNGRSKSKGEISARGKGVMGEMGKGGEVEGVNGVKAGKEVQACAMNGGNGKPVMVAEGGEKMEKVEKKRKTMAEMDEELKAKMEGREGAAGISYEGGKPVTDGFGRGVRSNMFRVI</sequence>
<keyword evidence="3" id="KW-1185">Reference proteome</keyword>
<evidence type="ECO:0000313" key="3">
    <source>
        <dbReference type="Proteomes" id="UP000019487"/>
    </source>
</evidence>
<evidence type="ECO:0000313" key="2">
    <source>
        <dbReference type="EMBL" id="ESZ92898.1"/>
    </source>
</evidence>
<feature type="compositionally biased region" description="Basic and acidic residues" evidence="1">
    <location>
        <begin position="45"/>
        <end position="60"/>
    </location>
</feature>
<evidence type="ECO:0000256" key="1">
    <source>
        <dbReference type="SAM" id="MobiDB-lite"/>
    </source>
</evidence>